<evidence type="ECO:0000256" key="1">
    <source>
        <dbReference type="SAM" id="SignalP"/>
    </source>
</evidence>
<reference evidence="2" key="1">
    <citation type="submission" date="2014-11" db="EMBL/GenBank/DDBJ databases">
        <authorList>
            <person name="Amaro Gonzalez C."/>
        </authorList>
    </citation>
    <scope>NUCLEOTIDE SEQUENCE</scope>
</reference>
<evidence type="ECO:0000313" key="2">
    <source>
        <dbReference type="EMBL" id="JAH51173.1"/>
    </source>
</evidence>
<dbReference type="EMBL" id="GBXM01057404">
    <property type="protein sequence ID" value="JAH51173.1"/>
    <property type="molecule type" value="Transcribed_RNA"/>
</dbReference>
<protein>
    <submittedName>
        <fullName evidence="2">Uncharacterized protein</fullName>
    </submittedName>
</protein>
<keyword evidence="1" id="KW-0732">Signal</keyword>
<proteinExistence type="predicted"/>
<name>A0A0E9TEK5_ANGAN</name>
<organism evidence="2">
    <name type="scientific">Anguilla anguilla</name>
    <name type="common">European freshwater eel</name>
    <name type="synonym">Muraena anguilla</name>
    <dbReference type="NCBI Taxonomy" id="7936"/>
    <lineage>
        <taxon>Eukaryota</taxon>
        <taxon>Metazoa</taxon>
        <taxon>Chordata</taxon>
        <taxon>Craniata</taxon>
        <taxon>Vertebrata</taxon>
        <taxon>Euteleostomi</taxon>
        <taxon>Actinopterygii</taxon>
        <taxon>Neopterygii</taxon>
        <taxon>Teleostei</taxon>
        <taxon>Anguilliformes</taxon>
        <taxon>Anguillidae</taxon>
        <taxon>Anguilla</taxon>
    </lineage>
</organism>
<sequence length="43" mass="5081">MKSLLIFSLLFYFIFFTKMSVQNPCRSLLSLFVFKISLVSEEL</sequence>
<feature type="signal peptide" evidence="1">
    <location>
        <begin position="1"/>
        <end position="19"/>
    </location>
</feature>
<feature type="chain" id="PRO_5002432633" evidence="1">
    <location>
        <begin position="20"/>
        <end position="43"/>
    </location>
</feature>
<accession>A0A0E9TEK5</accession>
<reference evidence="2" key="2">
    <citation type="journal article" date="2015" name="Fish Shellfish Immunol.">
        <title>Early steps in the European eel (Anguilla anguilla)-Vibrio vulnificus interaction in the gills: Role of the RtxA13 toxin.</title>
        <authorList>
            <person name="Callol A."/>
            <person name="Pajuelo D."/>
            <person name="Ebbesson L."/>
            <person name="Teles M."/>
            <person name="MacKenzie S."/>
            <person name="Amaro C."/>
        </authorList>
    </citation>
    <scope>NUCLEOTIDE SEQUENCE</scope>
</reference>
<dbReference type="AlphaFoldDB" id="A0A0E9TEK5"/>